<sequence length="215" mass="23694">MSTAQFDRDLRSAHTDFKRSKDHRAKWEHGARGMHAGGLNVSLDADNDALLARGLRPRKPTVRYWVMPSNNIQKPDRGHRSNVPPARHRETSRALLELQESKALSTSEILQGGPAAPTKTTRADTFVAASASPLYSFDHNAPAAALPLDAFIKAPTVRDTEKMIKNEYEVLDANGEAVHGRKARAVLRQAAANSPLTQPKLIEVVDDDDDDFELV</sequence>
<dbReference type="RefSeq" id="XP_016586153.1">
    <property type="nucleotide sequence ID" value="XM_016731365.1"/>
</dbReference>
<feature type="region of interest" description="Disordered" evidence="1">
    <location>
        <begin position="1"/>
        <end position="23"/>
    </location>
</feature>
<reference evidence="2 3" key="2">
    <citation type="journal article" date="2015" name="Eukaryot. Cell">
        <title>Asexual propagation of a virulent clone complex in a human and feline outbreak of sporotrichosis.</title>
        <authorList>
            <person name="Teixeira Mde M."/>
            <person name="Rodrigues A.M."/>
            <person name="Tsui C.K."/>
            <person name="de Almeida L.G."/>
            <person name="Van Diepeningen A.D."/>
            <person name="van den Ende B.G."/>
            <person name="Fernandes G.F."/>
            <person name="Kano R."/>
            <person name="Hamelin R.C."/>
            <person name="Lopes-Bezerra L.M."/>
            <person name="Vasconcelos A.T."/>
            <person name="de Hoog S."/>
            <person name="de Camargo Z.P."/>
            <person name="Felipe M.S."/>
        </authorList>
    </citation>
    <scope>NUCLEOTIDE SEQUENCE [LARGE SCALE GENOMIC DNA]</scope>
    <source>
        <strain evidence="2 3">1099-18</strain>
    </source>
</reference>
<gene>
    <name evidence="2" type="ORF">SPSK_04562</name>
</gene>
<accession>A0A0F2M1A0</accession>
<dbReference type="EMBL" id="AXCR01000010">
    <property type="protein sequence ID" value="KJR83477.1"/>
    <property type="molecule type" value="Genomic_DNA"/>
</dbReference>
<dbReference type="VEuPathDB" id="FungiDB:SPSK_04562"/>
<evidence type="ECO:0000313" key="3">
    <source>
        <dbReference type="Proteomes" id="UP000033710"/>
    </source>
</evidence>
<comment type="caution">
    <text evidence="2">The sequence shown here is derived from an EMBL/GenBank/DDBJ whole genome shotgun (WGS) entry which is preliminary data.</text>
</comment>
<proteinExistence type="predicted"/>
<evidence type="ECO:0000313" key="2">
    <source>
        <dbReference type="EMBL" id="KJR83477.1"/>
    </source>
</evidence>
<evidence type="ECO:0000256" key="1">
    <source>
        <dbReference type="SAM" id="MobiDB-lite"/>
    </source>
</evidence>
<organism evidence="2 3">
    <name type="scientific">Sporothrix schenckii 1099-18</name>
    <dbReference type="NCBI Taxonomy" id="1397361"/>
    <lineage>
        <taxon>Eukaryota</taxon>
        <taxon>Fungi</taxon>
        <taxon>Dikarya</taxon>
        <taxon>Ascomycota</taxon>
        <taxon>Pezizomycotina</taxon>
        <taxon>Sordariomycetes</taxon>
        <taxon>Sordariomycetidae</taxon>
        <taxon>Ophiostomatales</taxon>
        <taxon>Ophiostomataceae</taxon>
        <taxon>Sporothrix</taxon>
    </lineage>
</organism>
<dbReference type="Proteomes" id="UP000033710">
    <property type="component" value="Unassembled WGS sequence"/>
</dbReference>
<name>A0A0F2M1A0_SPOSC</name>
<dbReference type="OrthoDB" id="5153521at2759"/>
<protein>
    <submittedName>
        <fullName evidence="2">Uncharacterized protein</fullName>
    </submittedName>
</protein>
<reference evidence="2 3" key="1">
    <citation type="journal article" date="2014" name="BMC Genomics">
        <title>Comparative genomics of the major fungal agents of human and animal Sporotrichosis: Sporothrix schenckii and Sporothrix brasiliensis.</title>
        <authorList>
            <person name="Teixeira M.M."/>
            <person name="de Almeida L.G."/>
            <person name="Kubitschek-Barreira P."/>
            <person name="Alves F.L."/>
            <person name="Kioshima E.S."/>
            <person name="Abadio A.K."/>
            <person name="Fernandes L."/>
            <person name="Derengowski L.S."/>
            <person name="Ferreira K.S."/>
            <person name="Souza R.C."/>
            <person name="Ruiz J.C."/>
            <person name="de Andrade N.C."/>
            <person name="Paes H.C."/>
            <person name="Nicola A.M."/>
            <person name="Albuquerque P."/>
            <person name="Gerber A.L."/>
            <person name="Martins V.P."/>
            <person name="Peconick L.D."/>
            <person name="Neto A.V."/>
            <person name="Chaucanez C.B."/>
            <person name="Silva P.A."/>
            <person name="Cunha O.L."/>
            <person name="de Oliveira F.F."/>
            <person name="dos Santos T.C."/>
            <person name="Barros A.L."/>
            <person name="Soares M.A."/>
            <person name="de Oliveira L.M."/>
            <person name="Marini M.M."/>
            <person name="Villalobos-Duno H."/>
            <person name="Cunha M.M."/>
            <person name="de Hoog S."/>
            <person name="da Silveira J.F."/>
            <person name="Henrissat B."/>
            <person name="Nino-Vega G.A."/>
            <person name="Cisalpino P.S."/>
            <person name="Mora-Montes H.M."/>
            <person name="Almeida S.R."/>
            <person name="Stajich J.E."/>
            <person name="Lopes-Bezerra L.M."/>
            <person name="Vasconcelos A.T."/>
            <person name="Felipe M.S."/>
        </authorList>
    </citation>
    <scope>NUCLEOTIDE SEQUENCE [LARGE SCALE GENOMIC DNA]</scope>
    <source>
        <strain evidence="2 3">1099-18</strain>
    </source>
</reference>
<dbReference type="GeneID" id="27666642"/>
<feature type="region of interest" description="Disordered" evidence="1">
    <location>
        <begin position="70"/>
        <end position="89"/>
    </location>
</feature>
<dbReference type="AlphaFoldDB" id="A0A0F2M1A0"/>
<dbReference type="KEGG" id="ssck:SPSK_04562"/>